<dbReference type="EMBL" id="LGSI01000068">
    <property type="protein sequence ID" value="OCR22539.1"/>
    <property type="molecule type" value="Genomic_DNA"/>
</dbReference>
<evidence type="ECO:0000313" key="1">
    <source>
        <dbReference type="EMBL" id="OCR22539.1"/>
    </source>
</evidence>
<comment type="caution">
    <text evidence="1">The sequence shown here is derived from an EMBL/GenBank/DDBJ whole genome shotgun (WGS) entry which is preliminary data.</text>
</comment>
<protein>
    <submittedName>
        <fullName evidence="1">Uncharacterized protein</fullName>
    </submittedName>
</protein>
<proteinExistence type="predicted"/>
<organism evidence="1 2">
    <name type="scientific">Pseudomonas syringae</name>
    <dbReference type="NCBI Taxonomy" id="317"/>
    <lineage>
        <taxon>Bacteria</taxon>
        <taxon>Pseudomonadati</taxon>
        <taxon>Pseudomonadota</taxon>
        <taxon>Gammaproteobacteria</taxon>
        <taxon>Pseudomonadales</taxon>
        <taxon>Pseudomonadaceae</taxon>
        <taxon>Pseudomonas</taxon>
    </lineage>
</organism>
<sequence length="188" mass="20616">MLLKNYETRCLLCNLSILGASTQPDTFAFRGDLVLEEGDIADASGRRMPPKSVVKQAAVLEQNGKLSMVVGGLIDLATLPLFVENYRADLAPNIKVLFYVENLGKALIVDLDGVNITLLPHYDGGAIWNTLMGDLKLDKDDFKGYSAEDKLLVIQKALAEYSPKLDSLSFPQALGHIVELRREARGPI</sequence>
<evidence type="ECO:0000313" key="2">
    <source>
        <dbReference type="Proteomes" id="UP000093104"/>
    </source>
</evidence>
<name>A0A1C7YZ85_PSESX</name>
<reference evidence="1 2" key="1">
    <citation type="submission" date="2015-07" db="EMBL/GenBank/DDBJ databases">
        <title>Draft genome sequence of a diazotrophic, plant growth-promoting rhizobacterium of the Pseudomonas syringae complex.</title>
        <authorList>
            <person name="Patten C.L."/>
            <person name="Jeong H."/>
        </authorList>
    </citation>
    <scope>NUCLEOTIDE SEQUENCE [LARGE SCALE GENOMIC DNA]</scope>
    <source>
        <strain evidence="1 2">GR12-2</strain>
    </source>
</reference>
<dbReference type="RefSeq" id="WP_065835951.1">
    <property type="nucleotide sequence ID" value="NZ_LGSI01000068.1"/>
</dbReference>
<accession>A0A1C7YZ85</accession>
<dbReference type="OrthoDB" id="8479070at2"/>
<gene>
    <name evidence="1" type="ORF">AFK24_25980</name>
</gene>
<dbReference type="AlphaFoldDB" id="A0A1C7YZ85"/>
<dbReference type="Proteomes" id="UP000093104">
    <property type="component" value="Unassembled WGS sequence"/>
</dbReference>